<proteinExistence type="predicted"/>
<protein>
    <submittedName>
        <fullName evidence="1">Uncharacterized protein</fullName>
    </submittedName>
</protein>
<dbReference type="AlphaFoldDB" id="A0AAN7QCG4"/>
<dbReference type="EMBL" id="JAXIOK010000008">
    <property type="protein sequence ID" value="KAK4763517.1"/>
    <property type="molecule type" value="Genomic_DNA"/>
</dbReference>
<dbReference type="Proteomes" id="UP001345219">
    <property type="component" value="Chromosome 11"/>
</dbReference>
<reference evidence="1 2" key="1">
    <citation type="journal article" date="2023" name="Hortic Res">
        <title>Pangenome of water caltrop reveals structural variations and asymmetric subgenome divergence after allopolyploidization.</title>
        <authorList>
            <person name="Zhang X."/>
            <person name="Chen Y."/>
            <person name="Wang L."/>
            <person name="Yuan Y."/>
            <person name="Fang M."/>
            <person name="Shi L."/>
            <person name="Lu R."/>
            <person name="Comes H.P."/>
            <person name="Ma Y."/>
            <person name="Chen Y."/>
            <person name="Huang G."/>
            <person name="Zhou Y."/>
            <person name="Zheng Z."/>
            <person name="Qiu Y."/>
        </authorList>
    </citation>
    <scope>NUCLEOTIDE SEQUENCE [LARGE SCALE GENOMIC DNA]</scope>
    <source>
        <tissue evidence="1">Roots</tissue>
    </source>
</reference>
<name>A0AAN7QCG4_9MYRT</name>
<gene>
    <name evidence="1" type="ORF">SAY87_012955</name>
</gene>
<keyword evidence="2" id="KW-1185">Reference proteome</keyword>
<evidence type="ECO:0000313" key="1">
    <source>
        <dbReference type="EMBL" id="KAK4763517.1"/>
    </source>
</evidence>
<accession>A0AAN7QCG4</accession>
<sequence length="135" mass="15839">MGETMYEFAIRNKKTENSGRRGIHLHPHLHLSQSLDPQILTTSMHLHIYIYTYWYLDSTYTNTRCQYGLIYGRNTEQNLLKAIEDSSPRSKQSYKVQVQMQINAFRRHGNMLQYCRKIQVTAAAAPYTFAPARHI</sequence>
<evidence type="ECO:0000313" key="2">
    <source>
        <dbReference type="Proteomes" id="UP001345219"/>
    </source>
</evidence>
<organism evidence="1 2">
    <name type="scientific">Trapa incisa</name>
    <dbReference type="NCBI Taxonomy" id="236973"/>
    <lineage>
        <taxon>Eukaryota</taxon>
        <taxon>Viridiplantae</taxon>
        <taxon>Streptophyta</taxon>
        <taxon>Embryophyta</taxon>
        <taxon>Tracheophyta</taxon>
        <taxon>Spermatophyta</taxon>
        <taxon>Magnoliopsida</taxon>
        <taxon>eudicotyledons</taxon>
        <taxon>Gunneridae</taxon>
        <taxon>Pentapetalae</taxon>
        <taxon>rosids</taxon>
        <taxon>malvids</taxon>
        <taxon>Myrtales</taxon>
        <taxon>Lythraceae</taxon>
        <taxon>Trapa</taxon>
    </lineage>
</organism>
<comment type="caution">
    <text evidence="1">The sequence shown here is derived from an EMBL/GenBank/DDBJ whole genome shotgun (WGS) entry which is preliminary data.</text>
</comment>